<evidence type="ECO:0000256" key="9">
    <source>
        <dbReference type="RuleBase" id="RU362109"/>
    </source>
</evidence>
<dbReference type="EC" id="2.3.2.23" evidence="1"/>
<dbReference type="RefSeq" id="XP_022460725.1">
    <property type="nucleotide sequence ID" value="XM_022601484.1"/>
</dbReference>
<dbReference type="HOGENOM" id="CLU_030988_13_1_1"/>
<reference evidence="12" key="2">
    <citation type="submission" date="2014-02" db="EMBL/GenBank/DDBJ databases">
        <title>Complete DNA sequence of /Kuraishia capsulata/ illustrates novel genomic features among budding yeasts (/Saccharomycotina/).</title>
        <authorList>
            <person name="Morales L."/>
            <person name="Noel B."/>
            <person name="Porcel B."/>
            <person name="Marcet-Houben M."/>
            <person name="Hullo M-F."/>
            <person name="Sacerdot C."/>
            <person name="Tekaia F."/>
            <person name="Leh-Louis V."/>
            <person name="Despons L."/>
            <person name="Khanna V."/>
            <person name="Aury J-M."/>
            <person name="Barbe V."/>
            <person name="Couloux A."/>
            <person name="Labadie K."/>
            <person name="Pelletier E."/>
            <person name="Souciet J-L."/>
            <person name="Boekhout T."/>
            <person name="Gabaldon T."/>
            <person name="Wincker P."/>
            <person name="Dujon B."/>
        </authorList>
    </citation>
    <scope>NUCLEOTIDE SEQUENCE</scope>
    <source>
        <strain evidence="12">CBS 1993</strain>
    </source>
</reference>
<dbReference type="Pfam" id="PF00179">
    <property type="entry name" value="UQ_con"/>
    <property type="match status" value="1"/>
</dbReference>
<dbReference type="Gene3D" id="1.10.8.10">
    <property type="entry name" value="DNA helicase RuvA subunit, C-terminal domain"/>
    <property type="match status" value="1"/>
</dbReference>
<dbReference type="InterPro" id="IPR000608">
    <property type="entry name" value="UBC"/>
</dbReference>
<dbReference type="Proteomes" id="UP000019384">
    <property type="component" value="Unassembled WGS sequence"/>
</dbReference>
<accession>W6MXE2</accession>
<keyword evidence="2" id="KW-0808">Transferase</keyword>
<dbReference type="PROSITE" id="PS00183">
    <property type="entry name" value="UBC_1"/>
    <property type="match status" value="1"/>
</dbReference>
<organism evidence="12 13">
    <name type="scientific">Kuraishia capsulata CBS 1993</name>
    <dbReference type="NCBI Taxonomy" id="1382522"/>
    <lineage>
        <taxon>Eukaryota</taxon>
        <taxon>Fungi</taxon>
        <taxon>Dikarya</taxon>
        <taxon>Ascomycota</taxon>
        <taxon>Saccharomycotina</taxon>
        <taxon>Pichiomycetes</taxon>
        <taxon>Pichiales</taxon>
        <taxon>Pichiaceae</taxon>
        <taxon>Kuraishia</taxon>
    </lineage>
</organism>
<dbReference type="GO" id="GO:0036503">
    <property type="term" value="P:ERAD pathway"/>
    <property type="evidence" value="ECO:0007669"/>
    <property type="project" value="EnsemblFungi"/>
</dbReference>
<dbReference type="SUPFAM" id="SSF46934">
    <property type="entry name" value="UBA-like"/>
    <property type="match status" value="1"/>
</dbReference>
<feature type="domain" description="UBC core" evidence="11">
    <location>
        <begin position="3"/>
        <end position="151"/>
    </location>
</feature>
<dbReference type="InterPro" id="IPR009060">
    <property type="entry name" value="UBA-like_sf"/>
</dbReference>
<dbReference type="FunFam" id="3.10.110.10:FF:000037">
    <property type="entry name" value="ubiquitin-conjugating enzyme E2 27"/>
    <property type="match status" value="1"/>
</dbReference>
<evidence type="ECO:0000256" key="10">
    <source>
        <dbReference type="SAM" id="MobiDB-lite"/>
    </source>
</evidence>
<evidence type="ECO:0000313" key="12">
    <source>
        <dbReference type="EMBL" id="CDK28735.1"/>
    </source>
</evidence>
<keyword evidence="5 9" id="KW-0067">ATP-binding</keyword>
<evidence type="ECO:0000313" key="13">
    <source>
        <dbReference type="Proteomes" id="UP000019384"/>
    </source>
</evidence>
<dbReference type="PANTHER" id="PTHR24067">
    <property type="entry name" value="UBIQUITIN-CONJUGATING ENZYME E2"/>
    <property type="match status" value="1"/>
</dbReference>
<protein>
    <recommendedName>
        <fullName evidence="6">Ubiquitin-conjugating enzyme E2 1</fullName>
        <ecNumber evidence="1">2.3.2.23</ecNumber>
    </recommendedName>
    <alternativeName>
        <fullName evidence="7">E2 ubiquitin-conjugating enzyme 1</fullName>
    </alternativeName>
</protein>
<dbReference type="SUPFAM" id="SSF54495">
    <property type="entry name" value="UBC-like"/>
    <property type="match status" value="1"/>
</dbReference>
<sequence length="229" mass="25437">MSSRIKRLSKELEDVKKDPLAGVSLDVISEDDLSHLTGSFLGPPGTPYEGGLFKVDIQVPNEYPFKPPLVKFDTKIYHPNISSQTGAICLDILKGAWTPILTLKSTLISLQSLLQSPEPSDPQDAQVAAVYLKDLDEFNETAASWTKKFAPNPDYKPDSSATPSWKSSNKATPEVDEAAKYGIDDSTMKLFEDMGFPRSKIIAGLRKLNLKYVSQRDFDTQQRVIEELI</sequence>
<dbReference type="InterPro" id="IPR050113">
    <property type="entry name" value="Ub_conjugating_enzyme"/>
</dbReference>
<keyword evidence="3 9" id="KW-0547">Nucleotide-binding</keyword>
<dbReference type="GO" id="GO:0061631">
    <property type="term" value="F:ubiquitin conjugating enzyme activity"/>
    <property type="evidence" value="ECO:0007669"/>
    <property type="project" value="UniProtKB-EC"/>
</dbReference>
<dbReference type="OrthoDB" id="9993688at2759"/>
<dbReference type="AlphaFoldDB" id="W6MXE2"/>
<dbReference type="GeneID" id="34522113"/>
<dbReference type="CDD" id="cd23800">
    <property type="entry name" value="UBCc_UBE2K"/>
    <property type="match status" value="1"/>
</dbReference>
<gene>
    <name evidence="12" type="ORF">KUCA_T00004719001</name>
</gene>
<dbReference type="InterPro" id="IPR015368">
    <property type="entry name" value="UBA_C_fun"/>
</dbReference>
<reference evidence="12" key="1">
    <citation type="submission" date="2013-12" db="EMBL/GenBank/DDBJ databases">
        <authorList>
            <person name="Genoscope - CEA"/>
        </authorList>
    </citation>
    <scope>NUCLEOTIDE SEQUENCE</scope>
    <source>
        <strain evidence="12">CBS 1993</strain>
    </source>
</reference>
<feature type="compositionally biased region" description="Polar residues" evidence="10">
    <location>
        <begin position="159"/>
        <end position="171"/>
    </location>
</feature>
<dbReference type="CDD" id="cd14311">
    <property type="entry name" value="UBA_II_E2_UBC1"/>
    <property type="match status" value="1"/>
</dbReference>
<name>W6MXE2_9ASCO</name>
<dbReference type="EMBL" id="HG793129">
    <property type="protein sequence ID" value="CDK28735.1"/>
    <property type="molecule type" value="Genomic_DNA"/>
</dbReference>
<dbReference type="SMART" id="SM00212">
    <property type="entry name" value="UBCc"/>
    <property type="match status" value="1"/>
</dbReference>
<dbReference type="InterPro" id="IPR023313">
    <property type="entry name" value="UBQ-conjugating_AS"/>
</dbReference>
<evidence type="ECO:0000259" key="11">
    <source>
        <dbReference type="PROSITE" id="PS50127"/>
    </source>
</evidence>
<dbReference type="GO" id="GO:0070628">
    <property type="term" value="F:proteasome binding"/>
    <property type="evidence" value="ECO:0007669"/>
    <property type="project" value="EnsemblFungi"/>
</dbReference>
<dbReference type="STRING" id="1382522.W6MXE2"/>
<dbReference type="InterPro" id="IPR016135">
    <property type="entry name" value="UBQ-conjugating_enzyme/RWD"/>
</dbReference>
<dbReference type="Gene3D" id="3.10.110.10">
    <property type="entry name" value="Ubiquitin Conjugating Enzyme"/>
    <property type="match status" value="1"/>
</dbReference>
<dbReference type="GO" id="GO:0016050">
    <property type="term" value="P:vesicle organization"/>
    <property type="evidence" value="ECO:0007669"/>
    <property type="project" value="EnsemblFungi"/>
</dbReference>
<evidence type="ECO:0000256" key="1">
    <source>
        <dbReference type="ARBA" id="ARBA00012486"/>
    </source>
</evidence>
<dbReference type="PROSITE" id="PS50127">
    <property type="entry name" value="UBC_2"/>
    <property type="match status" value="1"/>
</dbReference>
<dbReference type="Pfam" id="PF09288">
    <property type="entry name" value="UBA_3"/>
    <property type="match status" value="1"/>
</dbReference>
<feature type="active site" description="Glycyl thioester intermediate" evidence="8">
    <location>
        <position position="89"/>
    </location>
</feature>
<dbReference type="GO" id="GO:0006511">
    <property type="term" value="P:ubiquitin-dependent protein catabolic process"/>
    <property type="evidence" value="ECO:0007669"/>
    <property type="project" value="EnsemblFungi"/>
</dbReference>
<dbReference type="GO" id="GO:0005524">
    <property type="term" value="F:ATP binding"/>
    <property type="evidence" value="ECO:0007669"/>
    <property type="project" value="UniProtKB-UniRule"/>
</dbReference>
<evidence type="ECO:0000256" key="3">
    <source>
        <dbReference type="ARBA" id="ARBA00022741"/>
    </source>
</evidence>
<feature type="region of interest" description="Disordered" evidence="10">
    <location>
        <begin position="149"/>
        <end position="171"/>
    </location>
</feature>
<evidence type="ECO:0000256" key="8">
    <source>
        <dbReference type="PROSITE-ProRule" id="PRU10133"/>
    </source>
</evidence>
<proteinExistence type="inferred from homology"/>
<evidence type="ECO:0000256" key="7">
    <source>
        <dbReference type="ARBA" id="ARBA00077197"/>
    </source>
</evidence>
<evidence type="ECO:0000256" key="6">
    <source>
        <dbReference type="ARBA" id="ARBA00072431"/>
    </source>
</evidence>
<keyword evidence="13" id="KW-1185">Reference proteome</keyword>
<evidence type="ECO:0000256" key="4">
    <source>
        <dbReference type="ARBA" id="ARBA00022786"/>
    </source>
</evidence>
<evidence type="ECO:0000256" key="2">
    <source>
        <dbReference type="ARBA" id="ARBA00022679"/>
    </source>
</evidence>
<comment type="similarity">
    <text evidence="9">Belongs to the ubiquitin-conjugating enzyme family.</text>
</comment>
<evidence type="ECO:0000256" key="5">
    <source>
        <dbReference type="ARBA" id="ARBA00022840"/>
    </source>
</evidence>
<keyword evidence="4 9" id="KW-0833">Ubl conjugation pathway</keyword>